<accession>A0ABU2MRJ0</accession>
<organism evidence="1 2">
    <name type="scientific">Streptomyces litchfieldiae</name>
    <dbReference type="NCBI Taxonomy" id="3075543"/>
    <lineage>
        <taxon>Bacteria</taxon>
        <taxon>Bacillati</taxon>
        <taxon>Actinomycetota</taxon>
        <taxon>Actinomycetes</taxon>
        <taxon>Kitasatosporales</taxon>
        <taxon>Streptomycetaceae</taxon>
        <taxon>Streptomyces</taxon>
    </lineage>
</organism>
<protein>
    <submittedName>
        <fullName evidence="1">Uncharacterized protein</fullName>
    </submittedName>
</protein>
<evidence type="ECO:0000313" key="1">
    <source>
        <dbReference type="EMBL" id="MDT0343224.1"/>
    </source>
</evidence>
<name>A0ABU2MRJ0_9ACTN</name>
<evidence type="ECO:0000313" key="2">
    <source>
        <dbReference type="Proteomes" id="UP001183246"/>
    </source>
</evidence>
<reference evidence="2" key="1">
    <citation type="submission" date="2023-07" db="EMBL/GenBank/DDBJ databases">
        <title>30 novel species of actinomycetes from the DSMZ collection.</title>
        <authorList>
            <person name="Nouioui I."/>
        </authorList>
    </citation>
    <scope>NUCLEOTIDE SEQUENCE [LARGE SCALE GENOMIC DNA]</scope>
    <source>
        <strain evidence="2">DSM 44938</strain>
    </source>
</reference>
<dbReference type="RefSeq" id="WP_311704358.1">
    <property type="nucleotide sequence ID" value="NZ_JAVREL010000005.1"/>
</dbReference>
<comment type="caution">
    <text evidence="1">The sequence shown here is derived from an EMBL/GenBank/DDBJ whole genome shotgun (WGS) entry which is preliminary data.</text>
</comment>
<proteinExistence type="predicted"/>
<dbReference type="Proteomes" id="UP001183246">
    <property type="component" value="Unassembled WGS sequence"/>
</dbReference>
<sequence length="71" mass="7785">MTQQIQDHSTVARFDGSSPAEFTVAGSSPAKIAAIAHEFGYTLTKYELAFRGPSVLAFERDDRTEARHRAA</sequence>
<keyword evidence="2" id="KW-1185">Reference proteome</keyword>
<dbReference type="EMBL" id="JAVREL010000005">
    <property type="protein sequence ID" value="MDT0343224.1"/>
    <property type="molecule type" value="Genomic_DNA"/>
</dbReference>
<gene>
    <name evidence="1" type="ORF">RM590_11450</name>
</gene>